<feature type="non-terminal residue" evidence="2">
    <location>
        <position position="53"/>
    </location>
</feature>
<dbReference type="GO" id="GO:0016491">
    <property type="term" value="F:oxidoreductase activity"/>
    <property type="evidence" value="ECO:0007669"/>
    <property type="project" value="InterPro"/>
</dbReference>
<evidence type="ECO:0000259" key="1">
    <source>
        <dbReference type="Pfam" id="PF00881"/>
    </source>
</evidence>
<proteinExistence type="predicted"/>
<evidence type="ECO:0000313" key="2">
    <source>
        <dbReference type="EMBL" id="GAH18019.1"/>
    </source>
</evidence>
<dbReference type="EMBL" id="BART01031913">
    <property type="protein sequence ID" value="GAH18019.1"/>
    <property type="molecule type" value="Genomic_DNA"/>
</dbReference>
<dbReference type="InterPro" id="IPR000415">
    <property type="entry name" value="Nitroreductase-like"/>
</dbReference>
<gene>
    <name evidence="2" type="ORF">S01H4_55320</name>
</gene>
<accession>X1ELN3</accession>
<reference evidence="2" key="1">
    <citation type="journal article" date="2014" name="Front. Microbiol.">
        <title>High frequency of phylogenetically diverse reductive dehalogenase-homologous genes in deep subseafloor sedimentary metagenomes.</title>
        <authorList>
            <person name="Kawai M."/>
            <person name="Futagami T."/>
            <person name="Toyoda A."/>
            <person name="Takaki Y."/>
            <person name="Nishi S."/>
            <person name="Hori S."/>
            <person name="Arai W."/>
            <person name="Tsubouchi T."/>
            <person name="Morono Y."/>
            <person name="Uchiyama I."/>
            <person name="Ito T."/>
            <person name="Fujiyama A."/>
            <person name="Inagaki F."/>
            <person name="Takami H."/>
        </authorList>
    </citation>
    <scope>NUCLEOTIDE SEQUENCE</scope>
    <source>
        <strain evidence="2">Expedition CK06-06</strain>
    </source>
</reference>
<protein>
    <recommendedName>
        <fullName evidence="1">Nitroreductase domain-containing protein</fullName>
    </recommendedName>
</protein>
<feature type="domain" description="Nitroreductase" evidence="1">
    <location>
        <begin position="14"/>
        <end position="49"/>
    </location>
</feature>
<dbReference type="SUPFAM" id="SSF55469">
    <property type="entry name" value="FMN-dependent nitroreductase-like"/>
    <property type="match status" value="1"/>
</dbReference>
<comment type="caution">
    <text evidence="2">The sequence shown here is derived from an EMBL/GenBank/DDBJ whole genome shotgun (WGS) entry which is preliminary data.</text>
</comment>
<name>X1ELN3_9ZZZZ</name>
<organism evidence="2">
    <name type="scientific">marine sediment metagenome</name>
    <dbReference type="NCBI Taxonomy" id="412755"/>
    <lineage>
        <taxon>unclassified sequences</taxon>
        <taxon>metagenomes</taxon>
        <taxon>ecological metagenomes</taxon>
    </lineage>
</organism>
<sequence>MDEKNQDNHTLDLIKNRRTIRAYDPRSLTQEEVDTIIQGAMRAPTAGNLMMYS</sequence>
<dbReference type="Pfam" id="PF00881">
    <property type="entry name" value="Nitroreductase"/>
    <property type="match status" value="1"/>
</dbReference>
<dbReference type="AlphaFoldDB" id="X1ELN3"/>
<dbReference type="InterPro" id="IPR029479">
    <property type="entry name" value="Nitroreductase"/>
</dbReference>
<dbReference type="Gene3D" id="3.40.109.10">
    <property type="entry name" value="NADH Oxidase"/>
    <property type="match status" value="1"/>
</dbReference>